<keyword evidence="1" id="KW-1133">Transmembrane helix</keyword>
<dbReference type="AlphaFoldDB" id="A0A336NE13"/>
<organism evidence="2 3">
    <name type="scientific">Bartonella grahamii</name>
    <dbReference type="NCBI Taxonomy" id="33045"/>
    <lineage>
        <taxon>Bacteria</taxon>
        <taxon>Pseudomonadati</taxon>
        <taxon>Pseudomonadota</taxon>
        <taxon>Alphaproteobacteria</taxon>
        <taxon>Hyphomicrobiales</taxon>
        <taxon>Bartonellaceae</taxon>
        <taxon>Bartonella</taxon>
    </lineage>
</organism>
<protein>
    <submittedName>
        <fullName evidence="2">Uncharacterized protein</fullName>
    </submittedName>
</protein>
<keyword evidence="1" id="KW-0472">Membrane</keyword>
<sequence length="52" mass="6482">MSLKTFYNNYSNIFYDPIVYSFLCFFLFEYFIDKKLFEFSDEEKVSDNRLSY</sequence>
<proteinExistence type="predicted"/>
<reference evidence="2 3" key="1">
    <citation type="submission" date="2018-06" db="EMBL/GenBank/DDBJ databases">
        <authorList>
            <consortium name="Pathogen Informatics"/>
            <person name="Doyle S."/>
        </authorList>
    </citation>
    <scope>NUCLEOTIDE SEQUENCE [LARGE SCALE GENOMIC DNA]</scope>
    <source>
        <strain evidence="2 3">NCTC12860</strain>
    </source>
</reference>
<name>A0A336NE13_BARGR</name>
<dbReference type="Proteomes" id="UP000253846">
    <property type="component" value="Unassembled WGS sequence"/>
</dbReference>
<feature type="transmembrane region" description="Helical" evidence="1">
    <location>
        <begin position="12"/>
        <end position="32"/>
    </location>
</feature>
<evidence type="ECO:0000313" key="3">
    <source>
        <dbReference type="Proteomes" id="UP000253846"/>
    </source>
</evidence>
<gene>
    <name evidence="2" type="ORF">NCTC12860_00343</name>
</gene>
<accession>A0A336NE13</accession>
<dbReference type="EMBL" id="UFTD01000001">
    <property type="protein sequence ID" value="SSZ39147.1"/>
    <property type="molecule type" value="Genomic_DNA"/>
</dbReference>
<keyword evidence="1" id="KW-0812">Transmembrane</keyword>
<evidence type="ECO:0000256" key="1">
    <source>
        <dbReference type="SAM" id="Phobius"/>
    </source>
</evidence>
<evidence type="ECO:0000313" key="2">
    <source>
        <dbReference type="EMBL" id="SSZ39147.1"/>
    </source>
</evidence>